<sequence>MRFSLGDVLARGGRGAGVDGREAGAGPVGIDVGENPGDAGHGALGVRFPGAEEGMSAMPGLRTAAAGKSPRGSGVAVNQRLIGSPVRGSSRSRTAVSGAPARSSM</sequence>
<reference evidence="2" key="2">
    <citation type="submission" date="2024-07" db="EMBL/GenBank/DDBJ databases">
        <title>Streptomyces haneummycinica sp. nov., a new antibiotic-producing actinobacterium isolated from marine sediment.</title>
        <authorList>
            <person name="Uemura M."/>
            <person name="Hamada M."/>
            <person name="Hirano S."/>
            <person name="Kobayashi K."/>
            <person name="Ohshiro T."/>
            <person name="Kobayashi T."/>
            <person name="Terahara T."/>
        </authorList>
    </citation>
    <scope>NUCLEOTIDE SEQUENCE</scope>
    <source>
        <strain evidence="2">KM77-8</strain>
    </source>
</reference>
<feature type="region of interest" description="Disordered" evidence="1">
    <location>
        <begin position="1"/>
        <end position="105"/>
    </location>
</feature>
<accession>A0AAT9HSA6</accession>
<evidence type="ECO:0000256" key="1">
    <source>
        <dbReference type="SAM" id="MobiDB-lite"/>
    </source>
</evidence>
<proteinExistence type="predicted"/>
<reference evidence="2" key="1">
    <citation type="submission" date="2024-06" db="EMBL/GenBank/DDBJ databases">
        <authorList>
            <consortium name="consrtm"/>
            <person name="Uemura M."/>
            <person name="Terahara T."/>
        </authorList>
    </citation>
    <scope>NUCLEOTIDE SEQUENCE</scope>
    <source>
        <strain evidence="2">KM77-8</strain>
    </source>
</reference>
<dbReference type="EMBL" id="AP035768">
    <property type="protein sequence ID" value="BFO20269.1"/>
    <property type="molecule type" value="Genomic_DNA"/>
</dbReference>
<gene>
    <name evidence="2" type="ORF">SHKM778_66570</name>
</gene>
<organism evidence="2">
    <name type="scientific">Streptomyces haneummycinicus</name>
    <dbReference type="NCBI Taxonomy" id="3074435"/>
    <lineage>
        <taxon>Bacteria</taxon>
        <taxon>Bacillati</taxon>
        <taxon>Actinomycetota</taxon>
        <taxon>Actinomycetes</taxon>
        <taxon>Kitasatosporales</taxon>
        <taxon>Streptomycetaceae</taxon>
        <taxon>Streptomyces</taxon>
    </lineage>
</organism>
<name>A0AAT9HSA6_9ACTN</name>
<feature type="compositionally biased region" description="Low complexity" evidence="1">
    <location>
        <begin position="1"/>
        <end position="11"/>
    </location>
</feature>
<dbReference type="AlphaFoldDB" id="A0AAT9HSA6"/>
<evidence type="ECO:0000313" key="2">
    <source>
        <dbReference type="EMBL" id="BFO20269.1"/>
    </source>
</evidence>
<protein>
    <submittedName>
        <fullName evidence="2">Uncharacterized protein</fullName>
    </submittedName>
</protein>